<keyword evidence="2" id="KW-0472">Membrane</keyword>
<dbReference type="OrthoDB" id="5179615at2"/>
<evidence type="ECO:0000313" key="3">
    <source>
        <dbReference type="EMBL" id="RYB88420.1"/>
    </source>
</evidence>
<evidence type="ECO:0000313" key="4">
    <source>
        <dbReference type="Proteomes" id="UP000291838"/>
    </source>
</evidence>
<keyword evidence="2" id="KW-1133">Transmembrane helix</keyword>
<evidence type="ECO:0000256" key="2">
    <source>
        <dbReference type="SAM" id="Phobius"/>
    </source>
</evidence>
<feature type="transmembrane region" description="Helical" evidence="2">
    <location>
        <begin position="139"/>
        <end position="156"/>
    </location>
</feature>
<feature type="transmembrane region" description="Helical" evidence="2">
    <location>
        <begin position="55"/>
        <end position="71"/>
    </location>
</feature>
<name>A0A4Q2RI75_9ACTN</name>
<feature type="transmembrane region" description="Helical" evidence="2">
    <location>
        <begin position="12"/>
        <end position="35"/>
    </location>
</feature>
<reference evidence="3 4" key="1">
    <citation type="submission" date="2019-01" db="EMBL/GenBank/DDBJ databases">
        <title>Novel species of Nocardioides.</title>
        <authorList>
            <person name="Liu Q."/>
            <person name="Xin Y.-H."/>
        </authorList>
    </citation>
    <scope>NUCLEOTIDE SEQUENCE [LARGE SCALE GENOMIC DNA]</scope>
    <source>
        <strain evidence="3 4">HLT3-15</strain>
    </source>
</reference>
<accession>A0A4Q2RI75</accession>
<keyword evidence="4" id="KW-1185">Reference proteome</keyword>
<protein>
    <recommendedName>
        <fullName evidence="5">DUF2238 domain-containing protein</fullName>
    </recommendedName>
</protein>
<dbReference type="RefSeq" id="WP_129479581.1">
    <property type="nucleotide sequence ID" value="NZ_SDWS01000015.1"/>
</dbReference>
<sequence length="220" mass="23555">MRPGSDRLARDPAGAPLWVVVLDVGAKVLLVLAVSRVALDPAWGNLEGKAPGTRALTYPLLAFLVPLAHLLRRSGRPYPWLVDLMVTVPAFSDILGNRLDLYDRVTWFDDAMHILNTGLLGGAAVVAVGYVGAPLMRRLVVSVAAGMTFSVVWEVWEYYAFVTRSAEVGTAYADTVGDLALGWLGTVCVAAMIGSRSSERQDSQPAARRPAPRLPGATVS</sequence>
<proteinExistence type="predicted"/>
<keyword evidence="2" id="KW-0812">Transmembrane</keyword>
<dbReference type="InterPro" id="IPR014509">
    <property type="entry name" value="YjdF-like"/>
</dbReference>
<organism evidence="3 4">
    <name type="scientific">Nocardioides glacieisoli</name>
    <dbReference type="NCBI Taxonomy" id="1168730"/>
    <lineage>
        <taxon>Bacteria</taxon>
        <taxon>Bacillati</taxon>
        <taxon>Actinomycetota</taxon>
        <taxon>Actinomycetes</taxon>
        <taxon>Propionibacteriales</taxon>
        <taxon>Nocardioidaceae</taxon>
        <taxon>Nocardioides</taxon>
    </lineage>
</organism>
<feature type="transmembrane region" description="Helical" evidence="2">
    <location>
        <begin position="111"/>
        <end position="132"/>
    </location>
</feature>
<feature type="region of interest" description="Disordered" evidence="1">
    <location>
        <begin position="199"/>
        <end position="220"/>
    </location>
</feature>
<comment type="caution">
    <text evidence="3">The sequence shown here is derived from an EMBL/GenBank/DDBJ whole genome shotgun (WGS) entry which is preliminary data.</text>
</comment>
<evidence type="ECO:0008006" key="5">
    <source>
        <dbReference type="Google" id="ProtNLM"/>
    </source>
</evidence>
<dbReference type="EMBL" id="SDWS01000015">
    <property type="protein sequence ID" value="RYB88420.1"/>
    <property type="molecule type" value="Genomic_DNA"/>
</dbReference>
<dbReference type="AlphaFoldDB" id="A0A4Q2RI75"/>
<dbReference type="Proteomes" id="UP000291838">
    <property type="component" value="Unassembled WGS sequence"/>
</dbReference>
<feature type="transmembrane region" description="Helical" evidence="2">
    <location>
        <begin position="176"/>
        <end position="194"/>
    </location>
</feature>
<gene>
    <name evidence="3" type="ORF">EUA06_21390</name>
</gene>
<evidence type="ECO:0000256" key="1">
    <source>
        <dbReference type="SAM" id="MobiDB-lite"/>
    </source>
</evidence>
<dbReference type="Pfam" id="PF09997">
    <property type="entry name" value="DUF2238"/>
    <property type="match status" value="1"/>
</dbReference>
<feature type="transmembrane region" description="Helical" evidence="2">
    <location>
        <begin position="78"/>
        <end position="99"/>
    </location>
</feature>